<keyword evidence="3" id="KW-1185">Reference proteome</keyword>
<accession>A0AA39HCL1</accession>
<dbReference type="Pfam" id="PF10318">
    <property type="entry name" value="7TM_GPCR_Srh"/>
    <property type="match status" value="1"/>
</dbReference>
<dbReference type="Proteomes" id="UP001175271">
    <property type="component" value="Unassembled WGS sequence"/>
</dbReference>
<evidence type="ECO:0000313" key="2">
    <source>
        <dbReference type="EMBL" id="KAK0402313.1"/>
    </source>
</evidence>
<sequence length="313" mass="35770">MSDHLSAIYNHLLDASAAVHFPVKIFVVATILLNTPANIRYLSWLLLNGMMWNFAANTIFTFLHVYPLYPAQCYRADGVAGLVDNETFRHVLFLLLFLCILNCVIAITKTFFYRYIIFTFPNLMHTSIQKVVFLCFVHTTASILTIILYIRWIVQSSDYPYKDELLEQRLALCFKPDGLEKFEALLACLVFIILAILSGCTCTVLLLFNIQRKRGVLQKQLLDRHRNNLFTLITITTVPVVFGAFPLVVILVTGLKPHLAHASEIFMLLAMIMANHGTLYALIILVVIRPYRRAAKRILGRIFRPMIRVGFLS</sequence>
<name>A0AA39HCL1_9BILA</name>
<keyword evidence="1" id="KW-0812">Transmembrane</keyword>
<evidence type="ECO:0000313" key="3">
    <source>
        <dbReference type="Proteomes" id="UP001175271"/>
    </source>
</evidence>
<feature type="transmembrane region" description="Helical" evidence="1">
    <location>
        <begin position="12"/>
        <end position="33"/>
    </location>
</feature>
<keyword evidence="1" id="KW-1133">Transmembrane helix</keyword>
<feature type="transmembrane region" description="Helical" evidence="1">
    <location>
        <begin position="265"/>
        <end position="288"/>
    </location>
</feature>
<protein>
    <submittedName>
        <fullName evidence="2">Uncharacterized protein</fullName>
    </submittedName>
</protein>
<dbReference type="InterPro" id="IPR019422">
    <property type="entry name" value="7TM_GPCR_serpentine_rcpt_Srh"/>
</dbReference>
<gene>
    <name evidence="2" type="ORF">QR680_016266</name>
</gene>
<proteinExistence type="predicted"/>
<dbReference type="AlphaFoldDB" id="A0AA39HCL1"/>
<feature type="transmembrane region" description="Helical" evidence="1">
    <location>
        <begin position="89"/>
        <end position="111"/>
    </location>
</feature>
<evidence type="ECO:0000256" key="1">
    <source>
        <dbReference type="SAM" id="Phobius"/>
    </source>
</evidence>
<feature type="transmembrane region" description="Helical" evidence="1">
    <location>
        <begin position="131"/>
        <end position="154"/>
    </location>
</feature>
<keyword evidence="1" id="KW-0472">Membrane</keyword>
<organism evidence="2 3">
    <name type="scientific">Steinernema hermaphroditum</name>
    <dbReference type="NCBI Taxonomy" id="289476"/>
    <lineage>
        <taxon>Eukaryota</taxon>
        <taxon>Metazoa</taxon>
        <taxon>Ecdysozoa</taxon>
        <taxon>Nematoda</taxon>
        <taxon>Chromadorea</taxon>
        <taxon>Rhabditida</taxon>
        <taxon>Tylenchina</taxon>
        <taxon>Panagrolaimomorpha</taxon>
        <taxon>Strongyloidoidea</taxon>
        <taxon>Steinernematidae</taxon>
        <taxon>Steinernema</taxon>
    </lineage>
</organism>
<reference evidence="2" key="1">
    <citation type="submission" date="2023-06" db="EMBL/GenBank/DDBJ databases">
        <title>Genomic analysis of the entomopathogenic nematode Steinernema hermaphroditum.</title>
        <authorList>
            <person name="Schwarz E.M."/>
            <person name="Heppert J.K."/>
            <person name="Baniya A."/>
            <person name="Schwartz H.T."/>
            <person name="Tan C.-H."/>
            <person name="Antoshechkin I."/>
            <person name="Sternberg P.W."/>
            <person name="Goodrich-Blair H."/>
            <person name="Dillman A.R."/>
        </authorList>
    </citation>
    <scope>NUCLEOTIDE SEQUENCE</scope>
    <source>
        <strain evidence="2">PS9179</strain>
        <tissue evidence="2">Whole animal</tissue>
    </source>
</reference>
<dbReference type="EMBL" id="JAUCMV010000004">
    <property type="protein sequence ID" value="KAK0402313.1"/>
    <property type="molecule type" value="Genomic_DNA"/>
</dbReference>
<comment type="caution">
    <text evidence="2">The sequence shown here is derived from an EMBL/GenBank/DDBJ whole genome shotgun (WGS) entry which is preliminary data.</text>
</comment>
<feature type="transmembrane region" description="Helical" evidence="1">
    <location>
        <begin position="45"/>
        <end position="69"/>
    </location>
</feature>
<feature type="transmembrane region" description="Helical" evidence="1">
    <location>
        <begin position="184"/>
        <end position="208"/>
    </location>
</feature>
<feature type="transmembrane region" description="Helical" evidence="1">
    <location>
        <begin position="229"/>
        <end position="253"/>
    </location>
</feature>